<dbReference type="RefSeq" id="WP_013566055.1">
    <property type="nucleotide sequence ID" value="NC_014962.1"/>
</dbReference>
<evidence type="ECO:0000313" key="7">
    <source>
        <dbReference type="Proteomes" id="UP000008631"/>
    </source>
</evidence>
<dbReference type="PROSITE" id="PS01133">
    <property type="entry name" value="UPF0017"/>
    <property type="match status" value="1"/>
</dbReference>
<protein>
    <submittedName>
        <fullName evidence="6">Alpha/beta hydrolase fold protein</fullName>
    </submittedName>
</protein>
<feature type="active site" description="Charge relay system" evidence="4">
    <location>
        <position position="307"/>
    </location>
</feature>
<dbReference type="GO" id="GO:0047372">
    <property type="term" value="F:monoacylglycerol lipase activity"/>
    <property type="evidence" value="ECO:0007669"/>
    <property type="project" value="TreeGrafter"/>
</dbReference>
<dbReference type="AlphaFoldDB" id="E8R4H2"/>
<dbReference type="ESTHER" id="isopi-e8r4h2">
    <property type="family name" value="abh_upf0017"/>
</dbReference>
<dbReference type="SUPFAM" id="SSF53474">
    <property type="entry name" value="alpha/beta-Hydrolases"/>
    <property type="match status" value="1"/>
</dbReference>
<gene>
    <name evidence="6" type="ordered locus">Isop_3203</name>
</gene>
<evidence type="ECO:0000256" key="3">
    <source>
        <dbReference type="ARBA" id="ARBA00022801"/>
    </source>
</evidence>
<evidence type="ECO:0000259" key="5">
    <source>
        <dbReference type="Pfam" id="PF12146"/>
    </source>
</evidence>
<dbReference type="InterPro" id="IPR029058">
    <property type="entry name" value="AB_hydrolase_fold"/>
</dbReference>
<dbReference type="PIRSF" id="PIRSF005211">
    <property type="entry name" value="Ab_hydro_YheT"/>
    <property type="match status" value="1"/>
</dbReference>
<keyword evidence="2" id="KW-0719">Serine esterase</keyword>
<evidence type="ECO:0000313" key="6">
    <source>
        <dbReference type="EMBL" id="ADV63767.1"/>
    </source>
</evidence>
<reference evidence="6 7" key="2">
    <citation type="journal article" date="2011" name="Stand. Genomic Sci.">
        <title>Complete genome sequence of Isosphaera pallida type strain (IS1B).</title>
        <authorList>
            <consortium name="US DOE Joint Genome Institute (JGI-PGF)"/>
            <person name="Goker M."/>
            <person name="Cleland D."/>
            <person name="Saunders E."/>
            <person name="Lapidus A."/>
            <person name="Nolan M."/>
            <person name="Lucas S."/>
            <person name="Hammon N."/>
            <person name="Deshpande S."/>
            <person name="Cheng J.F."/>
            <person name="Tapia R."/>
            <person name="Han C."/>
            <person name="Goodwin L."/>
            <person name="Pitluck S."/>
            <person name="Liolios K."/>
            <person name="Pagani I."/>
            <person name="Ivanova N."/>
            <person name="Mavromatis K."/>
            <person name="Pati A."/>
            <person name="Chen A."/>
            <person name="Palaniappan K."/>
            <person name="Land M."/>
            <person name="Hauser L."/>
            <person name="Chang Y.J."/>
            <person name="Jeffries C.D."/>
            <person name="Detter J.C."/>
            <person name="Beck B."/>
            <person name="Woyke T."/>
            <person name="Bristow J."/>
            <person name="Eisen J.A."/>
            <person name="Markowitz V."/>
            <person name="Hugenholtz P."/>
            <person name="Kyrpides N.C."/>
            <person name="Klenk H.P."/>
        </authorList>
    </citation>
    <scope>NUCLEOTIDE SEQUENCE [LARGE SCALE GENOMIC DNA]</scope>
    <source>
        <strain evidence="7">ATCC 43644 / DSM 9630 / IS1B</strain>
    </source>
</reference>
<dbReference type="eggNOG" id="COG0429">
    <property type="taxonomic scope" value="Bacteria"/>
</dbReference>
<organism evidence="6 7">
    <name type="scientific">Isosphaera pallida (strain ATCC 43644 / DSM 9630 / IS1B)</name>
    <dbReference type="NCBI Taxonomy" id="575540"/>
    <lineage>
        <taxon>Bacteria</taxon>
        <taxon>Pseudomonadati</taxon>
        <taxon>Planctomycetota</taxon>
        <taxon>Planctomycetia</taxon>
        <taxon>Isosphaerales</taxon>
        <taxon>Isosphaeraceae</taxon>
        <taxon>Isosphaera</taxon>
    </lineage>
</organism>
<feature type="active site" description="Charge relay system" evidence="4">
    <location>
        <position position="181"/>
    </location>
</feature>
<evidence type="ECO:0000256" key="1">
    <source>
        <dbReference type="ARBA" id="ARBA00010884"/>
    </source>
</evidence>
<dbReference type="EMBL" id="CP002353">
    <property type="protein sequence ID" value="ADV63767.1"/>
    <property type="molecule type" value="Genomic_DNA"/>
</dbReference>
<dbReference type="Gene3D" id="3.40.50.1820">
    <property type="entry name" value="alpha/beta hydrolase"/>
    <property type="match status" value="1"/>
</dbReference>
<dbReference type="HOGENOM" id="CLU_032487_0_1_0"/>
<dbReference type="FunCoup" id="E8R4H2">
    <property type="interactions" value="203"/>
</dbReference>
<name>E8R4H2_ISOPI</name>
<dbReference type="InterPro" id="IPR050960">
    <property type="entry name" value="AB_hydrolase_4_sf"/>
</dbReference>
<accession>E8R4H2</accession>
<reference key="1">
    <citation type="submission" date="2010-11" db="EMBL/GenBank/DDBJ databases">
        <title>The complete sequence of chromosome of Isophaera pallida ATCC 43644.</title>
        <authorList>
            <consortium name="US DOE Joint Genome Institute (JGI-PGF)"/>
            <person name="Lucas S."/>
            <person name="Copeland A."/>
            <person name="Lapidus A."/>
            <person name="Bruce D."/>
            <person name="Goodwin L."/>
            <person name="Pitluck S."/>
            <person name="Kyrpides N."/>
            <person name="Mavromatis K."/>
            <person name="Pagani I."/>
            <person name="Ivanova N."/>
            <person name="Saunders E."/>
            <person name="Brettin T."/>
            <person name="Detter J.C."/>
            <person name="Han C."/>
            <person name="Tapia R."/>
            <person name="Land M."/>
            <person name="Hauser L."/>
            <person name="Markowitz V."/>
            <person name="Cheng J.-F."/>
            <person name="Hugenholtz P."/>
            <person name="Woyke T."/>
            <person name="Wu D."/>
            <person name="Eisen J.A."/>
        </authorList>
    </citation>
    <scope>NUCLEOTIDE SEQUENCE</scope>
    <source>
        <strain>ATCC 43644</strain>
    </source>
</reference>
<dbReference type="KEGG" id="ipa:Isop_3203"/>
<dbReference type="Proteomes" id="UP000008631">
    <property type="component" value="Chromosome"/>
</dbReference>
<keyword evidence="3 6" id="KW-0378">Hydrolase</keyword>
<dbReference type="GO" id="GO:0034338">
    <property type="term" value="F:short-chain carboxylesterase activity"/>
    <property type="evidence" value="ECO:0007669"/>
    <property type="project" value="TreeGrafter"/>
</dbReference>
<dbReference type="InterPro" id="IPR000952">
    <property type="entry name" value="AB_hydrolase_4_CS"/>
</dbReference>
<dbReference type="PANTHER" id="PTHR10794:SF94">
    <property type="entry name" value="ESTERASE YHET-RELATED"/>
    <property type="match status" value="1"/>
</dbReference>
<sequence>MTARRAPVEHAPSQEGEFAPFRPPIWLRGGHAQTVLGRHWPGNAVPPELDPAAPGSWTTHRRIDLEDGDALIVADTIPPGWDDASGAVLMVHGLGGDERSPYVARVATRLARAGRRVARLNLRGAGPGFGLARKTYHAGLTEDLRAVLDAFADPQTMPDATSSETPRPFPPARRWMVVGFSLGANLTLKLAAEAATRPIPGWVGFVAANPPLDLAACCRHLRHPFNRFYDWNFTRQLKFAVERLHQRFPDLGPTGVENVKGVFDFDEAYTAPRHGFRDAEDYYARSSAGFLLDQISLPGLVIHAWDDPFIPEESQRSFRFPGSIEVVCSTRGGHLGYIADRPVEGTRRWLDARITHAVNERFHWL</sequence>
<proteinExistence type="inferred from homology"/>
<keyword evidence="7" id="KW-1185">Reference proteome</keyword>
<dbReference type="InterPro" id="IPR012020">
    <property type="entry name" value="ABHD4"/>
</dbReference>
<comment type="similarity">
    <text evidence="1">Belongs to the AB hydrolase superfamily. AB hydrolase 4 family.</text>
</comment>
<feature type="active site" description="Charge relay system" evidence="4">
    <location>
        <position position="334"/>
    </location>
</feature>
<dbReference type="STRING" id="575540.Isop_3203"/>
<dbReference type="PANTHER" id="PTHR10794">
    <property type="entry name" value="ABHYDROLASE DOMAIN-CONTAINING PROTEIN"/>
    <property type="match status" value="1"/>
</dbReference>
<dbReference type="InParanoid" id="E8R4H2"/>
<evidence type="ECO:0000256" key="4">
    <source>
        <dbReference type="PIRSR" id="PIRSR005211-1"/>
    </source>
</evidence>
<dbReference type="InterPro" id="IPR022742">
    <property type="entry name" value="Hydrolase_4"/>
</dbReference>
<dbReference type="OrthoDB" id="332676at2"/>
<dbReference type="Pfam" id="PF12146">
    <property type="entry name" value="Hydrolase_4"/>
    <property type="match status" value="1"/>
</dbReference>
<feature type="domain" description="Serine aminopeptidase S33" evidence="5">
    <location>
        <begin position="84"/>
        <end position="216"/>
    </location>
</feature>
<evidence type="ECO:0000256" key="2">
    <source>
        <dbReference type="ARBA" id="ARBA00022487"/>
    </source>
</evidence>